<reference evidence="1 2" key="2">
    <citation type="journal article" date="2022" name="Mol. Ecol. Resour.">
        <title>The genomes of chicory, endive, great burdock and yacon provide insights into Asteraceae paleo-polyploidization history and plant inulin production.</title>
        <authorList>
            <person name="Fan W."/>
            <person name="Wang S."/>
            <person name="Wang H."/>
            <person name="Wang A."/>
            <person name="Jiang F."/>
            <person name="Liu H."/>
            <person name="Zhao H."/>
            <person name="Xu D."/>
            <person name="Zhang Y."/>
        </authorList>
    </citation>
    <scope>NUCLEOTIDE SEQUENCE [LARGE SCALE GENOMIC DNA]</scope>
    <source>
        <strain evidence="2">cv. Yunnan</strain>
        <tissue evidence="1">Leaves</tissue>
    </source>
</reference>
<dbReference type="Proteomes" id="UP001056120">
    <property type="component" value="Linkage Group LG14"/>
</dbReference>
<organism evidence="1 2">
    <name type="scientific">Smallanthus sonchifolius</name>
    <dbReference type="NCBI Taxonomy" id="185202"/>
    <lineage>
        <taxon>Eukaryota</taxon>
        <taxon>Viridiplantae</taxon>
        <taxon>Streptophyta</taxon>
        <taxon>Embryophyta</taxon>
        <taxon>Tracheophyta</taxon>
        <taxon>Spermatophyta</taxon>
        <taxon>Magnoliopsida</taxon>
        <taxon>eudicotyledons</taxon>
        <taxon>Gunneridae</taxon>
        <taxon>Pentapetalae</taxon>
        <taxon>asterids</taxon>
        <taxon>campanulids</taxon>
        <taxon>Asterales</taxon>
        <taxon>Asteraceae</taxon>
        <taxon>Asteroideae</taxon>
        <taxon>Heliantheae alliance</taxon>
        <taxon>Millerieae</taxon>
        <taxon>Smallanthus</taxon>
    </lineage>
</organism>
<evidence type="ECO:0000313" key="2">
    <source>
        <dbReference type="Proteomes" id="UP001056120"/>
    </source>
</evidence>
<comment type="caution">
    <text evidence="1">The sequence shown here is derived from an EMBL/GenBank/DDBJ whole genome shotgun (WGS) entry which is preliminary data.</text>
</comment>
<keyword evidence="2" id="KW-1185">Reference proteome</keyword>
<proteinExistence type="predicted"/>
<name>A0ACB9GRX9_9ASTR</name>
<dbReference type="EMBL" id="CM042031">
    <property type="protein sequence ID" value="KAI3785845.1"/>
    <property type="molecule type" value="Genomic_DNA"/>
</dbReference>
<reference evidence="2" key="1">
    <citation type="journal article" date="2022" name="Mol. Ecol. Resour.">
        <title>The genomes of chicory, endive, great burdock and yacon provide insights into Asteraceae palaeo-polyploidization history and plant inulin production.</title>
        <authorList>
            <person name="Fan W."/>
            <person name="Wang S."/>
            <person name="Wang H."/>
            <person name="Wang A."/>
            <person name="Jiang F."/>
            <person name="Liu H."/>
            <person name="Zhao H."/>
            <person name="Xu D."/>
            <person name="Zhang Y."/>
        </authorList>
    </citation>
    <scope>NUCLEOTIDE SEQUENCE [LARGE SCALE GENOMIC DNA]</scope>
    <source>
        <strain evidence="2">cv. Yunnan</strain>
    </source>
</reference>
<evidence type="ECO:0000313" key="1">
    <source>
        <dbReference type="EMBL" id="KAI3785845.1"/>
    </source>
</evidence>
<accession>A0ACB9GRX9</accession>
<protein>
    <submittedName>
        <fullName evidence="1">Uncharacterized protein</fullName>
    </submittedName>
</protein>
<sequence length="69" mass="7789">MKISHWRGIIGGREVLACNLPCSHGYVFISTDAYDFGHIVGGYWTDFPLSVLPIYKELIAASLRVWIFS</sequence>
<gene>
    <name evidence="1" type="ORF">L1987_44971</name>
</gene>